<name>U2KWL6_9BACT</name>
<gene>
    <name evidence="1" type="ORF">HMPREF1218_2100</name>
</gene>
<dbReference type="AlphaFoldDB" id="U2KWL6"/>
<dbReference type="EMBL" id="AWET01000020">
    <property type="protein sequence ID" value="ERK02862.1"/>
    <property type="molecule type" value="Genomic_DNA"/>
</dbReference>
<comment type="caution">
    <text evidence="1">The sequence shown here is derived from an EMBL/GenBank/DDBJ whole genome shotgun (WGS) entry which is preliminary data.</text>
</comment>
<sequence>MCMDITIPVGRIESKCRRRPHYERIVMHLRTKHLVFIPSYSSLTLTDFRAVIIIIRTDDHKRIFHNVPKNQYKERHRQQETIQIESYQRFFRYRKVHNNNVSNKTHKLENSQT</sequence>
<keyword evidence="2" id="KW-1185">Reference proteome</keyword>
<reference evidence="1 2" key="1">
    <citation type="submission" date="2013-08" db="EMBL/GenBank/DDBJ databases">
        <authorList>
            <person name="Durkin A.S."/>
            <person name="Haft D.R."/>
            <person name="McCorrison J."/>
            <person name="Torralba M."/>
            <person name="Gillis M."/>
            <person name="Haft D.H."/>
            <person name="Methe B."/>
            <person name="Sutton G."/>
            <person name="Nelson K.E."/>
        </authorList>
    </citation>
    <scope>NUCLEOTIDE SEQUENCE [LARGE SCALE GENOMIC DNA]</scope>
    <source>
        <strain evidence="1 2">F0068</strain>
    </source>
</reference>
<dbReference type="Proteomes" id="UP000016600">
    <property type="component" value="Unassembled WGS sequence"/>
</dbReference>
<organism evidence="1 2">
    <name type="scientific">Hoylesella pleuritidis F0068</name>
    <dbReference type="NCBI Taxonomy" id="1081904"/>
    <lineage>
        <taxon>Bacteria</taxon>
        <taxon>Pseudomonadati</taxon>
        <taxon>Bacteroidota</taxon>
        <taxon>Bacteroidia</taxon>
        <taxon>Bacteroidales</taxon>
        <taxon>Prevotellaceae</taxon>
        <taxon>Hoylesella</taxon>
    </lineage>
</organism>
<accession>U2KWL6</accession>
<protein>
    <submittedName>
        <fullName evidence="1">Uncharacterized protein</fullName>
    </submittedName>
</protein>
<proteinExistence type="predicted"/>
<evidence type="ECO:0000313" key="1">
    <source>
        <dbReference type="EMBL" id="ERK02862.1"/>
    </source>
</evidence>
<dbReference type="PATRIC" id="fig|1081904.3.peg.979"/>
<evidence type="ECO:0000313" key="2">
    <source>
        <dbReference type="Proteomes" id="UP000016600"/>
    </source>
</evidence>